<dbReference type="PANTHER" id="PTHR33545:SF5">
    <property type="entry name" value="UPF0750 MEMBRANE PROTEIN YITT"/>
    <property type="match status" value="1"/>
</dbReference>
<evidence type="ECO:0000256" key="5">
    <source>
        <dbReference type="ARBA" id="ARBA00023136"/>
    </source>
</evidence>
<evidence type="ECO:0000256" key="4">
    <source>
        <dbReference type="ARBA" id="ARBA00022989"/>
    </source>
</evidence>
<dbReference type="AlphaFoldDB" id="A0A3L7JWH4"/>
<comment type="subcellular location">
    <subcellularLocation>
        <location evidence="1">Cell membrane</location>
        <topology evidence="1">Multi-pass membrane protein</topology>
    </subcellularLocation>
</comment>
<feature type="transmembrane region" description="Helical" evidence="6">
    <location>
        <begin position="141"/>
        <end position="162"/>
    </location>
</feature>
<accession>A0A3L7JWH4</accession>
<feature type="transmembrane region" description="Helical" evidence="6">
    <location>
        <begin position="72"/>
        <end position="93"/>
    </location>
</feature>
<dbReference type="EMBL" id="RCVZ01000007">
    <property type="protein sequence ID" value="RLQ95208.1"/>
    <property type="molecule type" value="Genomic_DNA"/>
</dbReference>
<proteinExistence type="predicted"/>
<keyword evidence="3 6" id="KW-0812">Transmembrane</keyword>
<feature type="transmembrane region" description="Helical" evidence="6">
    <location>
        <begin position="38"/>
        <end position="65"/>
    </location>
</feature>
<dbReference type="PANTHER" id="PTHR33545">
    <property type="entry name" value="UPF0750 MEMBRANE PROTEIN YITT-RELATED"/>
    <property type="match status" value="1"/>
</dbReference>
<sequence>MEKIRKFTLLTIGSILIAVGINAFFVPHQLLDGGMIGIGLIIHYIFHIQPGLSVIVLSIPLYIIAWFSFRPLFFNSLHGMLLSSFLIDFFYPISFWVKLPIIFSSILGGIFVGLGIGLLLRAEAASGGIDLLAQMVGKTKGWNVGIIIFALDSLIIITGALVIGKDAFLFSLLAITTIGFFTSVLSLKEGTGHS</sequence>
<dbReference type="GO" id="GO:0005886">
    <property type="term" value="C:plasma membrane"/>
    <property type="evidence" value="ECO:0007669"/>
    <property type="project" value="UniProtKB-SubCell"/>
</dbReference>
<reference evidence="7 8" key="1">
    <citation type="submission" date="2018-10" db="EMBL/GenBank/DDBJ databases">
        <title>Falsibacillus sp. genome draft.</title>
        <authorList>
            <person name="Shi S."/>
        </authorList>
    </citation>
    <scope>NUCLEOTIDE SEQUENCE [LARGE SCALE GENOMIC DNA]</scope>
    <source>
        <strain evidence="7 8">GY 10110</strain>
    </source>
</reference>
<evidence type="ECO:0000256" key="1">
    <source>
        <dbReference type="ARBA" id="ARBA00004651"/>
    </source>
</evidence>
<evidence type="ECO:0000313" key="8">
    <source>
        <dbReference type="Proteomes" id="UP000276770"/>
    </source>
</evidence>
<evidence type="ECO:0000256" key="2">
    <source>
        <dbReference type="ARBA" id="ARBA00022475"/>
    </source>
</evidence>
<keyword evidence="2" id="KW-1003">Cell membrane</keyword>
<dbReference type="InterPro" id="IPR051461">
    <property type="entry name" value="UPF0750_membrane"/>
</dbReference>
<evidence type="ECO:0000313" key="7">
    <source>
        <dbReference type="EMBL" id="RLQ95208.1"/>
    </source>
</evidence>
<keyword evidence="5 6" id="KW-0472">Membrane</keyword>
<protein>
    <recommendedName>
        <fullName evidence="9">YitT family protein</fullName>
    </recommendedName>
</protein>
<feature type="transmembrane region" description="Helical" evidence="6">
    <location>
        <begin position="7"/>
        <end position="26"/>
    </location>
</feature>
<evidence type="ECO:0008006" key="9">
    <source>
        <dbReference type="Google" id="ProtNLM"/>
    </source>
</evidence>
<dbReference type="Proteomes" id="UP000276770">
    <property type="component" value="Unassembled WGS sequence"/>
</dbReference>
<keyword evidence="8" id="KW-1185">Reference proteome</keyword>
<dbReference type="Pfam" id="PF02588">
    <property type="entry name" value="YitT_membrane"/>
    <property type="match status" value="1"/>
</dbReference>
<evidence type="ECO:0000256" key="6">
    <source>
        <dbReference type="SAM" id="Phobius"/>
    </source>
</evidence>
<name>A0A3L7JWH4_9BACI</name>
<organism evidence="7 8">
    <name type="scientific">Falsibacillus albus</name>
    <dbReference type="NCBI Taxonomy" id="2478915"/>
    <lineage>
        <taxon>Bacteria</taxon>
        <taxon>Bacillati</taxon>
        <taxon>Bacillota</taxon>
        <taxon>Bacilli</taxon>
        <taxon>Bacillales</taxon>
        <taxon>Bacillaceae</taxon>
        <taxon>Falsibacillus</taxon>
    </lineage>
</organism>
<feature type="transmembrane region" description="Helical" evidence="6">
    <location>
        <begin position="168"/>
        <end position="187"/>
    </location>
</feature>
<dbReference type="InterPro" id="IPR003740">
    <property type="entry name" value="YitT"/>
</dbReference>
<dbReference type="OrthoDB" id="2602718at2"/>
<gene>
    <name evidence="7" type="ORF">D9X91_11995</name>
</gene>
<evidence type="ECO:0000256" key="3">
    <source>
        <dbReference type="ARBA" id="ARBA00022692"/>
    </source>
</evidence>
<feature type="transmembrane region" description="Helical" evidence="6">
    <location>
        <begin position="99"/>
        <end position="120"/>
    </location>
</feature>
<comment type="caution">
    <text evidence="7">The sequence shown here is derived from an EMBL/GenBank/DDBJ whole genome shotgun (WGS) entry which is preliminary data.</text>
</comment>
<keyword evidence="4 6" id="KW-1133">Transmembrane helix</keyword>
<dbReference type="RefSeq" id="WP_121680863.1">
    <property type="nucleotide sequence ID" value="NZ_RCVZ01000007.1"/>
</dbReference>